<reference evidence="1 2" key="2">
    <citation type="journal article" date="2008" name="Bioinformatics">
        <title>Assembly reconciliation.</title>
        <authorList>
            <person name="Zimin A.V."/>
            <person name="Smith D.R."/>
            <person name="Sutton G."/>
            <person name="Yorke J.A."/>
        </authorList>
    </citation>
    <scope>NUCLEOTIDE SEQUENCE [LARGE SCALE GENOMIC DNA]</scope>
    <source>
        <strain evidence="1 2">TSC#14021-0224.01</strain>
    </source>
</reference>
<keyword evidence="2" id="KW-1185">Reference proteome</keyword>
<proteinExistence type="predicted"/>
<dbReference type="EMBL" id="CH954181">
    <property type="protein sequence ID" value="EDV48493.1"/>
    <property type="molecule type" value="Genomic_DNA"/>
</dbReference>
<evidence type="ECO:0000313" key="2">
    <source>
        <dbReference type="Proteomes" id="UP000008711"/>
    </source>
</evidence>
<dbReference type="OMA" id="PRLPQCM"/>
<dbReference type="PhylomeDB" id="B3P0B9"/>
<name>B3P0B9_DROER</name>
<dbReference type="AlphaFoldDB" id="B3P0B9"/>
<protein>
    <submittedName>
        <fullName evidence="1">GG23273</fullName>
    </submittedName>
</protein>
<dbReference type="HOGENOM" id="CLU_2576310_0_0_1"/>
<accession>B3P0B9</accession>
<organism evidence="1 2">
    <name type="scientific">Drosophila erecta</name>
    <name type="common">Fruit fly</name>
    <dbReference type="NCBI Taxonomy" id="7220"/>
    <lineage>
        <taxon>Eukaryota</taxon>
        <taxon>Metazoa</taxon>
        <taxon>Ecdysozoa</taxon>
        <taxon>Arthropoda</taxon>
        <taxon>Hexapoda</taxon>
        <taxon>Insecta</taxon>
        <taxon>Pterygota</taxon>
        <taxon>Neoptera</taxon>
        <taxon>Endopterygota</taxon>
        <taxon>Diptera</taxon>
        <taxon>Brachycera</taxon>
        <taxon>Muscomorpha</taxon>
        <taxon>Ephydroidea</taxon>
        <taxon>Drosophilidae</taxon>
        <taxon>Drosophila</taxon>
        <taxon>Sophophora</taxon>
    </lineage>
</organism>
<reference evidence="1 2" key="1">
    <citation type="journal article" date="2007" name="Nature">
        <title>Evolution of genes and genomes on the Drosophila phylogeny.</title>
        <authorList>
            <consortium name="Drosophila 12 Genomes Consortium"/>
            <person name="Clark A.G."/>
            <person name="Eisen M.B."/>
            <person name="Smith D.R."/>
            <person name="Bergman C.M."/>
            <person name="Oliver B."/>
            <person name="Markow T.A."/>
            <person name="Kaufman T.C."/>
            <person name="Kellis M."/>
            <person name="Gelbart W."/>
            <person name="Iyer V.N."/>
            <person name="Pollard D.A."/>
            <person name="Sackton T.B."/>
            <person name="Larracuente A.M."/>
            <person name="Singh N.D."/>
            <person name="Abad J.P."/>
            <person name="Abt D.N."/>
            <person name="Adryan B."/>
            <person name="Aguade M."/>
            <person name="Akashi H."/>
            <person name="Anderson W.W."/>
            <person name="Aquadro C.F."/>
            <person name="Ardell D.H."/>
            <person name="Arguello R."/>
            <person name="Artieri C.G."/>
            <person name="Barbash D.A."/>
            <person name="Barker D."/>
            <person name="Barsanti P."/>
            <person name="Batterham P."/>
            <person name="Batzoglou S."/>
            <person name="Begun D."/>
            <person name="Bhutkar A."/>
            <person name="Blanco E."/>
            <person name="Bosak S.A."/>
            <person name="Bradley R.K."/>
            <person name="Brand A.D."/>
            <person name="Brent M.R."/>
            <person name="Brooks A.N."/>
            <person name="Brown R.H."/>
            <person name="Butlin R.K."/>
            <person name="Caggese C."/>
            <person name="Calvi B.R."/>
            <person name="Bernardo de Carvalho A."/>
            <person name="Caspi A."/>
            <person name="Castrezana S."/>
            <person name="Celniker S.E."/>
            <person name="Chang J.L."/>
            <person name="Chapple C."/>
            <person name="Chatterji S."/>
            <person name="Chinwalla A."/>
            <person name="Civetta A."/>
            <person name="Clifton S.W."/>
            <person name="Comeron J.M."/>
            <person name="Costello J.C."/>
            <person name="Coyne J.A."/>
            <person name="Daub J."/>
            <person name="David R.G."/>
            <person name="Delcher A.L."/>
            <person name="Delehaunty K."/>
            <person name="Do C.B."/>
            <person name="Ebling H."/>
            <person name="Edwards K."/>
            <person name="Eickbush T."/>
            <person name="Evans J.D."/>
            <person name="Filipski A."/>
            <person name="Findeiss S."/>
            <person name="Freyhult E."/>
            <person name="Fulton L."/>
            <person name="Fulton R."/>
            <person name="Garcia A.C."/>
            <person name="Gardiner A."/>
            <person name="Garfield D.A."/>
            <person name="Garvin B.E."/>
            <person name="Gibson G."/>
            <person name="Gilbert D."/>
            <person name="Gnerre S."/>
            <person name="Godfrey J."/>
            <person name="Good R."/>
            <person name="Gotea V."/>
            <person name="Gravely B."/>
            <person name="Greenberg A.J."/>
            <person name="Griffiths-Jones S."/>
            <person name="Gross S."/>
            <person name="Guigo R."/>
            <person name="Gustafson E.A."/>
            <person name="Haerty W."/>
            <person name="Hahn M.W."/>
            <person name="Halligan D.L."/>
            <person name="Halpern A.L."/>
            <person name="Halter G.M."/>
            <person name="Han M.V."/>
            <person name="Heger A."/>
            <person name="Hillier L."/>
            <person name="Hinrichs A.S."/>
            <person name="Holmes I."/>
            <person name="Hoskins R.A."/>
            <person name="Hubisz M.J."/>
            <person name="Hultmark D."/>
            <person name="Huntley M.A."/>
            <person name="Jaffe D.B."/>
            <person name="Jagadeeshan S."/>
            <person name="Jeck W.R."/>
            <person name="Johnson J."/>
            <person name="Jones C.D."/>
            <person name="Jordan W.C."/>
            <person name="Karpen G.H."/>
            <person name="Kataoka E."/>
            <person name="Keightley P.D."/>
            <person name="Kheradpour P."/>
            <person name="Kirkness E.F."/>
            <person name="Koerich L.B."/>
            <person name="Kristiansen K."/>
            <person name="Kudrna D."/>
            <person name="Kulathinal R.J."/>
            <person name="Kumar S."/>
            <person name="Kwok R."/>
            <person name="Lander E."/>
            <person name="Langley C.H."/>
            <person name="Lapoint R."/>
            <person name="Lazzaro B.P."/>
            <person name="Lee S.J."/>
            <person name="Levesque L."/>
            <person name="Li R."/>
            <person name="Lin C.F."/>
            <person name="Lin M.F."/>
            <person name="Lindblad-Toh K."/>
            <person name="Llopart A."/>
            <person name="Long M."/>
            <person name="Low L."/>
            <person name="Lozovsky E."/>
            <person name="Lu J."/>
            <person name="Luo M."/>
            <person name="Machado C.A."/>
            <person name="Makalowski W."/>
            <person name="Marzo M."/>
            <person name="Matsuda M."/>
            <person name="Matzkin L."/>
            <person name="McAllister B."/>
            <person name="McBride C.S."/>
            <person name="McKernan B."/>
            <person name="McKernan K."/>
            <person name="Mendez-Lago M."/>
            <person name="Minx P."/>
            <person name="Mollenhauer M.U."/>
            <person name="Montooth K."/>
            <person name="Mount S.M."/>
            <person name="Mu X."/>
            <person name="Myers E."/>
            <person name="Negre B."/>
            <person name="Newfeld S."/>
            <person name="Nielsen R."/>
            <person name="Noor M.A."/>
            <person name="O'Grady P."/>
            <person name="Pachter L."/>
            <person name="Papaceit M."/>
            <person name="Parisi M.J."/>
            <person name="Parisi M."/>
            <person name="Parts L."/>
            <person name="Pedersen J.S."/>
            <person name="Pesole G."/>
            <person name="Phillippy A.M."/>
            <person name="Ponting C.P."/>
            <person name="Pop M."/>
            <person name="Porcelli D."/>
            <person name="Powell J.R."/>
            <person name="Prohaska S."/>
            <person name="Pruitt K."/>
            <person name="Puig M."/>
            <person name="Quesneville H."/>
            <person name="Ram K.R."/>
            <person name="Rand D."/>
            <person name="Rasmussen M.D."/>
            <person name="Reed L.K."/>
            <person name="Reenan R."/>
            <person name="Reily A."/>
            <person name="Remington K.A."/>
            <person name="Rieger T.T."/>
            <person name="Ritchie M.G."/>
            <person name="Robin C."/>
            <person name="Rogers Y.H."/>
            <person name="Rohde C."/>
            <person name="Rozas J."/>
            <person name="Rubenfield M.J."/>
            <person name="Ruiz A."/>
            <person name="Russo S."/>
            <person name="Salzberg S.L."/>
            <person name="Sanchez-Gracia A."/>
            <person name="Saranga D.J."/>
            <person name="Sato H."/>
            <person name="Schaeffer S.W."/>
            <person name="Schatz M.C."/>
            <person name="Schlenke T."/>
            <person name="Schwartz R."/>
            <person name="Segarra C."/>
            <person name="Singh R.S."/>
            <person name="Sirot L."/>
            <person name="Sirota M."/>
            <person name="Sisneros N.B."/>
            <person name="Smith C.D."/>
            <person name="Smith T.F."/>
            <person name="Spieth J."/>
            <person name="Stage D.E."/>
            <person name="Stark A."/>
            <person name="Stephan W."/>
            <person name="Strausberg R.L."/>
            <person name="Strempel S."/>
            <person name="Sturgill D."/>
            <person name="Sutton G."/>
            <person name="Sutton G.G."/>
            <person name="Tao W."/>
            <person name="Teichmann S."/>
            <person name="Tobari Y.N."/>
            <person name="Tomimura Y."/>
            <person name="Tsolas J.M."/>
            <person name="Valente V.L."/>
            <person name="Venter E."/>
            <person name="Venter J.C."/>
            <person name="Vicario S."/>
            <person name="Vieira F.G."/>
            <person name="Vilella A.J."/>
            <person name="Villasante A."/>
            <person name="Walenz B."/>
            <person name="Wang J."/>
            <person name="Wasserman M."/>
            <person name="Watts T."/>
            <person name="Wilson D."/>
            <person name="Wilson R.K."/>
            <person name="Wing R.A."/>
            <person name="Wolfner M.F."/>
            <person name="Wong A."/>
            <person name="Wong G.K."/>
            <person name="Wu C.I."/>
            <person name="Wu G."/>
            <person name="Yamamoto D."/>
            <person name="Yang H.P."/>
            <person name="Yang S.P."/>
            <person name="Yorke J.A."/>
            <person name="Yoshida K."/>
            <person name="Zdobnov E."/>
            <person name="Zhang P."/>
            <person name="Zhang Y."/>
            <person name="Zimin A.V."/>
            <person name="Baldwin J."/>
            <person name="Abdouelleil A."/>
            <person name="Abdulkadir J."/>
            <person name="Abebe A."/>
            <person name="Abera B."/>
            <person name="Abreu J."/>
            <person name="Acer S.C."/>
            <person name="Aftuck L."/>
            <person name="Alexander A."/>
            <person name="An P."/>
            <person name="Anderson E."/>
            <person name="Anderson S."/>
            <person name="Arachi H."/>
            <person name="Azer M."/>
            <person name="Bachantsang P."/>
            <person name="Barry A."/>
            <person name="Bayul T."/>
            <person name="Berlin A."/>
            <person name="Bessette D."/>
            <person name="Bloom T."/>
            <person name="Blye J."/>
            <person name="Boguslavskiy L."/>
            <person name="Bonnet C."/>
            <person name="Boukhgalter B."/>
            <person name="Bourzgui I."/>
            <person name="Brown A."/>
            <person name="Cahill P."/>
            <person name="Channer S."/>
            <person name="Cheshatsang Y."/>
            <person name="Chuda L."/>
            <person name="Citroen M."/>
            <person name="Collymore A."/>
            <person name="Cooke P."/>
            <person name="Costello M."/>
            <person name="D'Aco K."/>
            <person name="Daza R."/>
            <person name="De Haan G."/>
            <person name="DeGray S."/>
            <person name="DeMaso C."/>
            <person name="Dhargay N."/>
            <person name="Dooley K."/>
            <person name="Dooley E."/>
            <person name="Doricent M."/>
            <person name="Dorje P."/>
            <person name="Dorjee K."/>
            <person name="Dupes A."/>
            <person name="Elong R."/>
            <person name="Falk J."/>
            <person name="Farina A."/>
            <person name="Faro S."/>
            <person name="Ferguson D."/>
            <person name="Fisher S."/>
            <person name="Foley C.D."/>
            <person name="Franke A."/>
            <person name="Friedrich D."/>
            <person name="Gadbois L."/>
            <person name="Gearin G."/>
            <person name="Gearin C.R."/>
            <person name="Giannoukos G."/>
            <person name="Goode T."/>
            <person name="Graham J."/>
            <person name="Grandbois E."/>
            <person name="Grewal S."/>
            <person name="Gyaltsen K."/>
            <person name="Hafez N."/>
            <person name="Hagos B."/>
            <person name="Hall J."/>
            <person name="Henson C."/>
            <person name="Hollinger A."/>
            <person name="Honan T."/>
            <person name="Huard M.D."/>
            <person name="Hughes L."/>
            <person name="Hurhula B."/>
            <person name="Husby M.E."/>
            <person name="Kamat A."/>
            <person name="Kanga B."/>
            <person name="Kashin S."/>
            <person name="Khazanovich D."/>
            <person name="Kisner P."/>
            <person name="Lance K."/>
            <person name="Lara M."/>
            <person name="Lee W."/>
            <person name="Lennon N."/>
            <person name="Letendre F."/>
            <person name="LeVine R."/>
            <person name="Lipovsky A."/>
            <person name="Liu X."/>
            <person name="Liu J."/>
            <person name="Liu S."/>
            <person name="Lokyitsang T."/>
            <person name="Lokyitsang Y."/>
            <person name="Lubonja R."/>
            <person name="Lui A."/>
            <person name="MacDonald P."/>
            <person name="Magnisalis V."/>
            <person name="Maru K."/>
            <person name="Matthews C."/>
            <person name="McCusker W."/>
            <person name="McDonough S."/>
            <person name="Mehta T."/>
            <person name="Meldrim J."/>
            <person name="Meneus L."/>
            <person name="Mihai O."/>
            <person name="Mihalev A."/>
            <person name="Mihova T."/>
            <person name="Mittelman R."/>
            <person name="Mlenga V."/>
            <person name="Montmayeur A."/>
            <person name="Mulrain L."/>
            <person name="Navidi A."/>
            <person name="Naylor J."/>
            <person name="Negash T."/>
            <person name="Nguyen T."/>
            <person name="Nguyen N."/>
            <person name="Nicol R."/>
            <person name="Norbu C."/>
            <person name="Norbu N."/>
            <person name="Novod N."/>
            <person name="O'Neill B."/>
            <person name="Osman S."/>
            <person name="Markiewicz E."/>
            <person name="Oyono O.L."/>
            <person name="Patti C."/>
            <person name="Phunkhang P."/>
            <person name="Pierre F."/>
            <person name="Priest M."/>
            <person name="Raghuraman S."/>
            <person name="Rege F."/>
            <person name="Reyes R."/>
            <person name="Rise C."/>
            <person name="Rogov P."/>
            <person name="Ross K."/>
            <person name="Ryan E."/>
            <person name="Settipalli S."/>
            <person name="Shea T."/>
            <person name="Sherpa N."/>
            <person name="Shi L."/>
            <person name="Shih D."/>
            <person name="Sparrow T."/>
            <person name="Spaulding J."/>
            <person name="Stalker J."/>
            <person name="Stange-Thomann N."/>
            <person name="Stavropoulos S."/>
            <person name="Stone C."/>
            <person name="Strader C."/>
            <person name="Tesfaye S."/>
            <person name="Thomson T."/>
            <person name="Thoulutsang Y."/>
            <person name="Thoulutsang D."/>
            <person name="Topham K."/>
            <person name="Topping I."/>
            <person name="Tsamla T."/>
            <person name="Vassiliev H."/>
            <person name="Vo A."/>
            <person name="Wangchuk T."/>
            <person name="Wangdi T."/>
            <person name="Weiand M."/>
            <person name="Wilkinson J."/>
            <person name="Wilson A."/>
            <person name="Yadav S."/>
            <person name="Young G."/>
            <person name="Yu Q."/>
            <person name="Zembek L."/>
            <person name="Zhong D."/>
            <person name="Zimmer A."/>
            <person name="Zwirko Z."/>
            <person name="Jaffe D.B."/>
            <person name="Alvarez P."/>
            <person name="Brockman W."/>
            <person name="Butler J."/>
            <person name="Chin C."/>
            <person name="Gnerre S."/>
            <person name="Grabherr M."/>
            <person name="Kleber M."/>
            <person name="Mauceli E."/>
            <person name="MacCallum I."/>
        </authorList>
    </citation>
    <scope>NUCLEOTIDE SEQUENCE [LARGE SCALE GENOMIC DNA]</scope>
    <source>
        <strain evidence="1 2">TSC#14021-0224.01</strain>
    </source>
</reference>
<evidence type="ECO:0000313" key="1">
    <source>
        <dbReference type="EMBL" id="EDV48493.1"/>
    </source>
</evidence>
<sequence>MLGEKHGEILFDIVSFSAENSSTWSLDSNWWISLLRGDKDHTSKSWSAATHSQLIPIPIHNPTRHHPLLKIQPRLPQCMNK</sequence>
<gene>
    <name evidence="1" type="primary">Dere\GG23273</name>
    <name evidence="1" type="ORF">Dere_GG23273</name>
</gene>
<dbReference type="Proteomes" id="UP000008711">
    <property type="component" value="Unassembled WGS sequence"/>
</dbReference>